<feature type="compositionally biased region" description="Polar residues" evidence="1">
    <location>
        <begin position="161"/>
        <end position="181"/>
    </location>
</feature>
<accession>A0A2A4JQX4</accession>
<protein>
    <submittedName>
        <fullName evidence="2">Uncharacterized protein</fullName>
    </submittedName>
</protein>
<dbReference type="GO" id="GO:0003676">
    <property type="term" value="F:nucleic acid binding"/>
    <property type="evidence" value="ECO:0007669"/>
    <property type="project" value="InterPro"/>
</dbReference>
<dbReference type="AlphaFoldDB" id="A0A2A4JQX4"/>
<dbReference type="STRING" id="7102.A0A2A4JQX4"/>
<dbReference type="InterPro" id="IPR035979">
    <property type="entry name" value="RBD_domain_sf"/>
</dbReference>
<evidence type="ECO:0000256" key="1">
    <source>
        <dbReference type="SAM" id="MobiDB-lite"/>
    </source>
</evidence>
<feature type="region of interest" description="Disordered" evidence="1">
    <location>
        <begin position="137"/>
        <end position="181"/>
    </location>
</feature>
<reference evidence="2" key="1">
    <citation type="submission" date="2017-09" db="EMBL/GenBank/DDBJ databases">
        <title>Contemporary evolution of a Lepidopteran species, Heliothis virescens, in response to modern agricultural practices.</title>
        <authorList>
            <person name="Fritz M.L."/>
            <person name="Deyonke A.M."/>
            <person name="Papanicolaou A."/>
            <person name="Micinski S."/>
            <person name="Westbrook J."/>
            <person name="Gould F."/>
        </authorList>
    </citation>
    <scope>NUCLEOTIDE SEQUENCE [LARGE SCALE GENOMIC DNA]</scope>
    <source>
        <strain evidence="2">HvINT-</strain>
        <tissue evidence="2">Whole body</tissue>
    </source>
</reference>
<dbReference type="SUPFAM" id="SSF54928">
    <property type="entry name" value="RNA-binding domain, RBD"/>
    <property type="match status" value="1"/>
</dbReference>
<proteinExistence type="predicted"/>
<gene>
    <name evidence="2" type="ORF">B5V51_13305</name>
</gene>
<dbReference type="EMBL" id="NWSH01000747">
    <property type="protein sequence ID" value="PCG74437.1"/>
    <property type="molecule type" value="Genomic_DNA"/>
</dbReference>
<comment type="caution">
    <text evidence="2">The sequence shown here is derived from an EMBL/GenBank/DDBJ whole genome shotgun (WGS) entry which is preliminary data.</text>
</comment>
<name>A0A2A4JQX4_HELVI</name>
<sequence>MLLTIYNLPSGTRYSDVKNLIMGKCGLTEVILDNLVPHRENGSKKVTVGLAEEEDAAILVRKLNGLLLGGHQLVVESLKKKQPPSQNDLYKMTPSQLAHQDMYSARPAPLMSLPSGPQQPALQQPYYQQTKYEPSFQLGFSNSSQNAPSVTASPFGAPHGTAQQSNLKNYPLLQTSSPLLR</sequence>
<dbReference type="Gene3D" id="3.30.70.330">
    <property type="match status" value="1"/>
</dbReference>
<organism evidence="2">
    <name type="scientific">Heliothis virescens</name>
    <name type="common">Tobacco budworm moth</name>
    <dbReference type="NCBI Taxonomy" id="7102"/>
    <lineage>
        <taxon>Eukaryota</taxon>
        <taxon>Metazoa</taxon>
        <taxon>Ecdysozoa</taxon>
        <taxon>Arthropoda</taxon>
        <taxon>Hexapoda</taxon>
        <taxon>Insecta</taxon>
        <taxon>Pterygota</taxon>
        <taxon>Neoptera</taxon>
        <taxon>Endopterygota</taxon>
        <taxon>Lepidoptera</taxon>
        <taxon>Glossata</taxon>
        <taxon>Ditrysia</taxon>
        <taxon>Noctuoidea</taxon>
        <taxon>Noctuidae</taxon>
        <taxon>Heliothinae</taxon>
        <taxon>Heliothis</taxon>
    </lineage>
</organism>
<feature type="compositionally biased region" description="Polar residues" evidence="1">
    <location>
        <begin position="138"/>
        <end position="152"/>
    </location>
</feature>
<dbReference type="InterPro" id="IPR012677">
    <property type="entry name" value="Nucleotide-bd_a/b_plait_sf"/>
</dbReference>
<evidence type="ECO:0000313" key="2">
    <source>
        <dbReference type="EMBL" id="PCG74437.1"/>
    </source>
</evidence>